<evidence type="ECO:0000313" key="3">
    <source>
        <dbReference type="EMBL" id="MDP4574501.1"/>
    </source>
</evidence>
<proteinExistence type="predicted"/>
<sequence length="103" mass="11121">MKTATAIIALSLCALTTPVHSMQSNSKQTTSAETRTTESDKPDAGDDAKICKSFKVTGSRAKKERLCKTRDEWIAFYSETRDEAGRLANREGVCSDASICGGN</sequence>
<evidence type="ECO:0000256" key="1">
    <source>
        <dbReference type="SAM" id="MobiDB-lite"/>
    </source>
</evidence>
<organism evidence="3 4">
    <name type="scientific">Qipengyuania profundimaris</name>
    <dbReference type="NCBI Taxonomy" id="3067652"/>
    <lineage>
        <taxon>Bacteria</taxon>
        <taxon>Pseudomonadati</taxon>
        <taxon>Pseudomonadota</taxon>
        <taxon>Alphaproteobacteria</taxon>
        <taxon>Sphingomonadales</taxon>
        <taxon>Erythrobacteraceae</taxon>
        <taxon>Qipengyuania</taxon>
    </lineage>
</organism>
<comment type="caution">
    <text evidence="3">The sequence shown here is derived from an EMBL/GenBank/DDBJ whole genome shotgun (WGS) entry which is preliminary data.</text>
</comment>
<dbReference type="EMBL" id="JAVAIM010000001">
    <property type="protein sequence ID" value="MDP4574501.1"/>
    <property type="molecule type" value="Genomic_DNA"/>
</dbReference>
<keyword evidence="4" id="KW-1185">Reference proteome</keyword>
<feature type="compositionally biased region" description="Polar residues" evidence="1">
    <location>
        <begin position="20"/>
        <end position="34"/>
    </location>
</feature>
<feature type="chain" id="PRO_5045254997" evidence="2">
    <location>
        <begin position="22"/>
        <end position="103"/>
    </location>
</feature>
<protein>
    <submittedName>
        <fullName evidence="3">Uncharacterized protein</fullName>
    </submittedName>
</protein>
<evidence type="ECO:0000256" key="2">
    <source>
        <dbReference type="SAM" id="SignalP"/>
    </source>
</evidence>
<accession>A0ABT9HN13</accession>
<feature type="region of interest" description="Disordered" evidence="1">
    <location>
        <begin position="20"/>
        <end position="45"/>
    </location>
</feature>
<feature type="compositionally biased region" description="Basic and acidic residues" evidence="1">
    <location>
        <begin position="35"/>
        <end position="45"/>
    </location>
</feature>
<keyword evidence="2" id="KW-0732">Signal</keyword>
<dbReference type="Proteomes" id="UP001240639">
    <property type="component" value="Unassembled WGS sequence"/>
</dbReference>
<feature type="signal peptide" evidence="2">
    <location>
        <begin position="1"/>
        <end position="21"/>
    </location>
</feature>
<dbReference type="RefSeq" id="WP_305931905.1">
    <property type="nucleotide sequence ID" value="NZ_JAVAIM010000001.1"/>
</dbReference>
<name>A0ABT9HN13_9SPHN</name>
<evidence type="ECO:0000313" key="4">
    <source>
        <dbReference type="Proteomes" id="UP001240639"/>
    </source>
</evidence>
<reference evidence="3 4" key="1">
    <citation type="submission" date="2023-08" db="EMBL/GenBank/DDBJ databases">
        <title>genomic of G39.</title>
        <authorList>
            <person name="Wang Y."/>
        </authorList>
    </citation>
    <scope>NUCLEOTIDE SEQUENCE [LARGE SCALE GENOMIC DNA]</scope>
    <source>
        <strain evidence="3 4">G39</strain>
    </source>
</reference>
<gene>
    <name evidence="3" type="ORF">Q9K02_05035</name>
</gene>